<dbReference type="EMBL" id="JARMAB010000029">
    <property type="protein sequence ID" value="MED1205012.1"/>
    <property type="molecule type" value="Genomic_DNA"/>
</dbReference>
<dbReference type="PANTHER" id="PTHR42146">
    <property type="entry name" value="3',5'-CYCLIC-NUCLEOTIDE PHOSPHODIESTERASE"/>
    <property type="match status" value="1"/>
</dbReference>
<reference evidence="3 4" key="1">
    <citation type="submission" date="2023-03" db="EMBL/GenBank/DDBJ databases">
        <title>Bacillus Genome Sequencing.</title>
        <authorList>
            <person name="Dunlap C."/>
        </authorList>
    </citation>
    <scope>NUCLEOTIDE SEQUENCE [LARGE SCALE GENOMIC DNA]</scope>
    <source>
        <strain evidence="3 4">B-23453</strain>
    </source>
</reference>
<evidence type="ECO:0000259" key="1">
    <source>
        <dbReference type="Pfam" id="PF01368"/>
    </source>
</evidence>
<dbReference type="Pfam" id="PF01368">
    <property type="entry name" value="DHH"/>
    <property type="match status" value="1"/>
</dbReference>
<dbReference type="InterPro" id="IPR052968">
    <property type="entry name" value="Nucleotide_metab_enz"/>
</dbReference>
<organism evidence="3 4">
    <name type="scientific">Heyndrickxia acidicola</name>
    <dbReference type="NCBI Taxonomy" id="209389"/>
    <lineage>
        <taxon>Bacteria</taxon>
        <taxon>Bacillati</taxon>
        <taxon>Bacillota</taxon>
        <taxon>Bacilli</taxon>
        <taxon>Bacillales</taxon>
        <taxon>Bacillaceae</taxon>
        <taxon>Heyndrickxia</taxon>
    </lineage>
</organism>
<gene>
    <name evidence="3" type="ORF">P4T90_18350</name>
</gene>
<evidence type="ECO:0000313" key="3">
    <source>
        <dbReference type="EMBL" id="MED1205012.1"/>
    </source>
</evidence>
<dbReference type="InterPro" id="IPR058608">
    <property type="entry name" value="NrnB_C"/>
</dbReference>
<dbReference type="SUPFAM" id="SSF64182">
    <property type="entry name" value="DHH phosphoesterases"/>
    <property type="match status" value="1"/>
</dbReference>
<dbReference type="InterPro" id="IPR038763">
    <property type="entry name" value="DHH_sf"/>
</dbReference>
<accession>A0ABU6MKT9</accession>
<feature type="domain" description="DDH" evidence="1">
    <location>
        <begin position="4"/>
        <end position="120"/>
    </location>
</feature>
<dbReference type="RefSeq" id="WP_066262718.1">
    <property type="nucleotide sequence ID" value="NZ_JARMAB010000029.1"/>
</dbReference>
<dbReference type="Proteomes" id="UP001341444">
    <property type="component" value="Unassembled WGS sequence"/>
</dbReference>
<feature type="domain" description="Oligoribonuclease NrnB C-terminal" evidence="2">
    <location>
        <begin position="323"/>
        <end position="385"/>
    </location>
</feature>
<dbReference type="InterPro" id="IPR001667">
    <property type="entry name" value="DDH_dom"/>
</dbReference>
<evidence type="ECO:0000313" key="4">
    <source>
        <dbReference type="Proteomes" id="UP001341444"/>
    </source>
</evidence>
<protein>
    <submittedName>
        <fullName evidence="3">DHHA1 domain-containing protein</fullName>
    </submittedName>
</protein>
<comment type="caution">
    <text evidence="3">The sequence shown here is derived from an EMBL/GenBank/DDBJ whole genome shotgun (WGS) entry which is preliminary data.</text>
</comment>
<name>A0ABU6MKT9_9BACI</name>
<keyword evidence="4" id="KW-1185">Reference proteome</keyword>
<dbReference type="Gene3D" id="3.90.1640.10">
    <property type="entry name" value="inorganic pyrophosphatase (n-terminal core)"/>
    <property type="match status" value="1"/>
</dbReference>
<evidence type="ECO:0000259" key="2">
    <source>
        <dbReference type="Pfam" id="PF26386"/>
    </source>
</evidence>
<dbReference type="Pfam" id="PF26386">
    <property type="entry name" value="NrnB_C"/>
    <property type="match status" value="1"/>
</dbReference>
<dbReference type="PANTHER" id="PTHR42146:SF1">
    <property type="entry name" value="OLIGORIBONUCLEASE NRNB"/>
    <property type="match status" value="1"/>
</dbReference>
<dbReference type="Gene3D" id="3.10.310.30">
    <property type="match status" value="1"/>
</dbReference>
<sequence length="395" mass="45862">MYTLFTHNDLDGIGCGILAKLAFGEQIHVYYCSISNLNSRVEMFLEQENQENTLIVTDLSVSEKNEEKISAFVQAGGNAVLIDHHKTAEHLNRHDWAHVQTQEEEGKLASATSLFLHYLKEKHNIHFTSALFQFVELVRLYDTWEWEKNQNLEAKRLNDLFYMFSIEEFEEKMLNKLRMQGEFCFDELETKLLDIEENRVERYIRGKKREVYQALIHNYNAGVVHAESYHSELGNELSKEFPHLDYIAIIMAGRKKISFRTIHDHVDVSEIAGEYGGGGHKKASGCQLTPEAFVSFVDKTFHSEPLRQDAHKNRFNIKENESGSLYSNPSGESFFIFYQEEKGWGIEKKHKEISWYTSFYEAEKDIKLHHAAFLVTDDKFVSYLLGIKAKIGIHE</sequence>
<proteinExistence type="predicted"/>